<name>A0A6N7QVD7_9BACI</name>
<keyword evidence="2" id="KW-1185">Reference proteome</keyword>
<dbReference type="AlphaFoldDB" id="A0A6N7QVD7"/>
<evidence type="ECO:0000313" key="2">
    <source>
        <dbReference type="Proteomes" id="UP000435187"/>
    </source>
</evidence>
<dbReference type="RefSeq" id="WP_153833979.1">
    <property type="nucleotide sequence ID" value="NZ_JBHUMW010000105.1"/>
</dbReference>
<organism evidence="1 2">
    <name type="scientific">Gracilibacillus thailandensis</name>
    <dbReference type="NCBI Taxonomy" id="563735"/>
    <lineage>
        <taxon>Bacteria</taxon>
        <taxon>Bacillati</taxon>
        <taxon>Bacillota</taxon>
        <taxon>Bacilli</taxon>
        <taxon>Bacillales</taxon>
        <taxon>Bacillaceae</taxon>
        <taxon>Gracilibacillus</taxon>
    </lineage>
</organism>
<sequence>MNMKKVNLLFKESMAEIQVENHDDLSIVLAVTELQRNEDESSENYNFIEPRFESEVFISMEEAKVLRDTLNYVLEKVNKE</sequence>
<evidence type="ECO:0000313" key="1">
    <source>
        <dbReference type="EMBL" id="MRI65112.1"/>
    </source>
</evidence>
<comment type="caution">
    <text evidence="1">The sequence shown here is derived from an EMBL/GenBank/DDBJ whole genome shotgun (WGS) entry which is preliminary data.</text>
</comment>
<protein>
    <submittedName>
        <fullName evidence="1">Uncharacterized protein</fullName>
    </submittedName>
</protein>
<reference evidence="1 2" key="1">
    <citation type="submission" date="2019-10" db="EMBL/GenBank/DDBJ databases">
        <title>Gracilibacillus salitolerans sp. nov., a moderate halophile isolated from a saline soil in northwest China.</title>
        <authorList>
            <person name="Gan L."/>
        </authorList>
    </citation>
    <scope>NUCLEOTIDE SEQUENCE [LARGE SCALE GENOMIC DNA]</scope>
    <source>
        <strain evidence="1 2">TP2-8</strain>
    </source>
</reference>
<proteinExistence type="predicted"/>
<gene>
    <name evidence="1" type="ORF">GH885_01965</name>
</gene>
<dbReference type="Proteomes" id="UP000435187">
    <property type="component" value="Unassembled WGS sequence"/>
</dbReference>
<accession>A0A6N7QVD7</accession>
<dbReference type="EMBL" id="WJEE01000002">
    <property type="protein sequence ID" value="MRI65112.1"/>
    <property type="molecule type" value="Genomic_DNA"/>
</dbReference>